<dbReference type="EMBL" id="RQGU01000010">
    <property type="protein sequence ID" value="TGM30798.1"/>
    <property type="molecule type" value="Genomic_DNA"/>
</dbReference>
<evidence type="ECO:0000313" key="2">
    <source>
        <dbReference type="EMBL" id="TGM30798.1"/>
    </source>
</evidence>
<reference evidence="3 4" key="2">
    <citation type="journal article" date="2019" name="PLoS Negl. Trop. Dis.">
        <title>Revisiting the worldwide diversity of Leptospira species in the environment.</title>
        <authorList>
            <person name="Vincent A.T."/>
            <person name="Schiettekatte O."/>
            <person name="Bourhy P."/>
            <person name="Veyrier F.J."/>
            <person name="Picardeau M."/>
        </authorList>
    </citation>
    <scope>NUCLEOTIDE SEQUENCE [LARGE SCALE GENOMIC DNA]</scope>
    <source>
        <strain evidence="1 3">201702405</strain>
        <strain evidence="4">201702406</strain>
    </source>
</reference>
<evidence type="ECO:0000313" key="3">
    <source>
        <dbReference type="Proteomes" id="UP000297832"/>
    </source>
</evidence>
<protein>
    <submittedName>
        <fullName evidence="1">Uncharacterized protein</fullName>
    </submittedName>
</protein>
<dbReference type="Proteomes" id="UP000297832">
    <property type="component" value="Unassembled WGS sequence"/>
</dbReference>
<dbReference type="RefSeq" id="WP_135625669.1">
    <property type="nucleotide sequence ID" value="NZ_RQGU01000010.1"/>
</dbReference>
<dbReference type="AlphaFoldDB" id="A0A5F2C6S1"/>
<dbReference type="EMBL" id="RQGV01000016">
    <property type="protein sequence ID" value="TGM12737.1"/>
    <property type="molecule type" value="Genomic_DNA"/>
</dbReference>
<proteinExistence type="predicted"/>
<reference evidence="2" key="1">
    <citation type="submission" date="2018-10" db="EMBL/GenBank/DDBJ databases">
        <authorList>
            <person name="Vincent A.T."/>
            <person name="Schiettekatte O."/>
            <person name="Bourhy P."/>
            <person name="Veyrier F.J."/>
            <person name="Picardeau M."/>
        </authorList>
    </citation>
    <scope>NUCLEOTIDE SEQUENCE</scope>
    <source>
        <strain evidence="2">201702406</strain>
    </source>
</reference>
<accession>A0A5F2C6S1</accession>
<comment type="caution">
    <text evidence="1">The sequence shown here is derived from an EMBL/GenBank/DDBJ whole genome shotgun (WGS) entry which is preliminary data.</text>
</comment>
<dbReference type="Proteomes" id="UP000298057">
    <property type="component" value="Unassembled WGS sequence"/>
</dbReference>
<sequence length="71" mass="7544">MKSLIYIFTLISLSIVSFESCEHCLGCRGKELSPAECALLALAGGKGSTGTPKEKNDAEVSFYLSCVAPKE</sequence>
<organism evidence="1 3">
    <name type="scientific">Leptospira selangorensis</name>
    <dbReference type="NCBI Taxonomy" id="2484982"/>
    <lineage>
        <taxon>Bacteria</taxon>
        <taxon>Pseudomonadati</taxon>
        <taxon>Spirochaetota</taxon>
        <taxon>Spirochaetia</taxon>
        <taxon>Leptospirales</taxon>
        <taxon>Leptospiraceae</taxon>
        <taxon>Leptospira</taxon>
    </lineage>
</organism>
<evidence type="ECO:0000313" key="1">
    <source>
        <dbReference type="EMBL" id="TGM12737.1"/>
    </source>
</evidence>
<evidence type="ECO:0000313" key="4">
    <source>
        <dbReference type="Proteomes" id="UP000298057"/>
    </source>
</evidence>
<keyword evidence="4" id="KW-1185">Reference proteome</keyword>
<name>A0A5F2C6S1_9LEPT</name>
<gene>
    <name evidence="1" type="ORF">EHQ81_12660</name>
    <name evidence="2" type="ORF">EHQ82_00500</name>
</gene>